<dbReference type="RefSeq" id="WP_231010543.1">
    <property type="nucleotide sequence ID" value="NZ_BAAAEW010000004.1"/>
</dbReference>
<feature type="active site" description="Proton acceptor" evidence="4">
    <location>
        <position position="236"/>
    </location>
</feature>
<dbReference type="PANTHER" id="PTHR14226:SF78">
    <property type="entry name" value="SLR0060 PROTEIN"/>
    <property type="match status" value="1"/>
</dbReference>
<accession>A0ABN1JPN3</accession>
<dbReference type="SUPFAM" id="SSF52151">
    <property type="entry name" value="FabD/lysophospholipase-like"/>
    <property type="match status" value="1"/>
</dbReference>
<feature type="active site" description="Nucleophile" evidence="4">
    <location>
        <position position="83"/>
    </location>
</feature>
<feature type="domain" description="PNPLA" evidence="6">
    <location>
        <begin position="49"/>
        <end position="249"/>
    </location>
</feature>
<dbReference type="InterPro" id="IPR016035">
    <property type="entry name" value="Acyl_Trfase/lysoPLipase"/>
</dbReference>
<comment type="caution">
    <text evidence="7">The sequence shown here is derived from an EMBL/GenBank/DDBJ whole genome shotgun (WGS) entry which is preliminary data.</text>
</comment>
<dbReference type="InterPro" id="IPR050301">
    <property type="entry name" value="NTE"/>
</dbReference>
<feature type="compositionally biased region" description="Basic residues" evidence="5">
    <location>
        <begin position="27"/>
        <end position="38"/>
    </location>
</feature>
<feature type="short sequence motif" description="DGA/G" evidence="4">
    <location>
        <begin position="236"/>
        <end position="238"/>
    </location>
</feature>
<evidence type="ECO:0000313" key="7">
    <source>
        <dbReference type="EMBL" id="GAA0744192.1"/>
    </source>
</evidence>
<keyword evidence="1 4" id="KW-0378">Hydrolase</keyword>
<keyword evidence="2 4" id="KW-0442">Lipid degradation</keyword>
<organism evidence="7 8">
    <name type="scientific">Ideonella azotifigens</name>
    <dbReference type="NCBI Taxonomy" id="513160"/>
    <lineage>
        <taxon>Bacteria</taxon>
        <taxon>Pseudomonadati</taxon>
        <taxon>Pseudomonadota</taxon>
        <taxon>Betaproteobacteria</taxon>
        <taxon>Burkholderiales</taxon>
        <taxon>Sphaerotilaceae</taxon>
        <taxon>Ideonella</taxon>
    </lineage>
</organism>
<protein>
    <submittedName>
        <fullName evidence="7">Patatin-like phospholipase family protein</fullName>
    </submittedName>
</protein>
<reference evidence="7 8" key="1">
    <citation type="journal article" date="2019" name="Int. J. Syst. Evol. Microbiol.">
        <title>The Global Catalogue of Microorganisms (GCM) 10K type strain sequencing project: providing services to taxonomists for standard genome sequencing and annotation.</title>
        <authorList>
            <consortium name="The Broad Institute Genomics Platform"/>
            <consortium name="The Broad Institute Genome Sequencing Center for Infectious Disease"/>
            <person name="Wu L."/>
            <person name="Ma J."/>
        </authorList>
    </citation>
    <scope>NUCLEOTIDE SEQUENCE [LARGE SCALE GENOMIC DNA]</scope>
    <source>
        <strain evidence="7 8">JCM 15503</strain>
    </source>
</reference>
<gene>
    <name evidence="7" type="ORF">GCM10009107_09460</name>
</gene>
<evidence type="ECO:0000256" key="3">
    <source>
        <dbReference type="ARBA" id="ARBA00023098"/>
    </source>
</evidence>
<evidence type="ECO:0000256" key="4">
    <source>
        <dbReference type="PROSITE-ProRule" id="PRU01161"/>
    </source>
</evidence>
<sequence>MSLPEPVRPLAALGDMSAEPAAPARKSPPKPRASHRKAPPGQNARKIDLALQGGGSHGAFTWGVLDALLEDGRLVPDGISGTSAGAMNAAVLATGYAHGGANGAREALRSFWQAVSGNPGCMGASTLPGSFQWPAWMFNPAQWPGFAGTQAFLHLWSPAQLNPFGLDPLRDIVARHVDFPAIQRGPVRVYITATSVRTGQPRIFKGDELSIEALMASACLPQTSRTVLVDGEPYWDGGFAGNPSLWPLIYGTVTSDLLLVQINPLVREGIPGTALEIQDRLNEITFNASLVAEMRAIAFVQRLVDERRVDLGRYKALRLHRVSDEAGLAQFGASSKLNSDPRLLNLLCELGRKAATGWLENHLQDIGKRSSLDPHTAYLDKRNTREPG</sequence>
<proteinExistence type="predicted"/>
<dbReference type="PANTHER" id="PTHR14226">
    <property type="entry name" value="NEUROPATHY TARGET ESTERASE/SWISS CHEESE D.MELANOGASTER"/>
    <property type="match status" value="1"/>
</dbReference>
<keyword evidence="8" id="KW-1185">Reference proteome</keyword>
<dbReference type="PROSITE" id="PS51635">
    <property type="entry name" value="PNPLA"/>
    <property type="match status" value="1"/>
</dbReference>
<dbReference type="EMBL" id="BAAAEW010000004">
    <property type="protein sequence ID" value="GAA0744192.1"/>
    <property type="molecule type" value="Genomic_DNA"/>
</dbReference>
<feature type="short sequence motif" description="GXSXG" evidence="4">
    <location>
        <begin position="81"/>
        <end position="85"/>
    </location>
</feature>
<dbReference type="InterPro" id="IPR002641">
    <property type="entry name" value="PNPLA_dom"/>
</dbReference>
<evidence type="ECO:0000256" key="1">
    <source>
        <dbReference type="ARBA" id="ARBA00022801"/>
    </source>
</evidence>
<evidence type="ECO:0000259" key="6">
    <source>
        <dbReference type="PROSITE" id="PS51635"/>
    </source>
</evidence>
<feature type="region of interest" description="Disordered" evidence="5">
    <location>
        <begin position="1"/>
        <end position="43"/>
    </location>
</feature>
<keyword evidence="3 4" id="KW-0443">Lipid metabolism</keyword>
<dbReference type="Pfam" id="PF01734">
    <property type="entry name" value="Patatin"/>
    <property type="match status" value="1"/>
</dbReference>
<evidence type="ECO:0000256" key="2">
    <source>
        <dbReference type="ARBA" id="ARBA00022963"/>
    </source>
</evidence>
<feature type="short sequence motif" description="GXGXXG" evidence="4">
    <location>
        <begin position="53"/>
        <end position="58"/>
    </location>
</feature>
<evidence type="ECO:0000313" key="8">
    <source>
        <dbReference type="Proteomes" id="UP001500279"/>
    </source>
</evidence>
<name>A0ABN1JPN3_9BURK</name>
<dbReference type="Proteomes" id="UP001500279">
    <property type="component" value="Unassembled WGS sequence"/>
</dbReference>
<evidence type="ECO:0000256" key="5">
    <source>
        <dbReference type="SAM" id="MobiDB-lite"/>
    </source>
</evidence>
<dbReference type="Gene3D" id="3.40.1090.10">
    <property type="entry name" value="Cytosolic phospholipase A2 catalytic domain"/>
    <property type="match status" value="2"/>
</dbReference>